<keyword evidence="3" id="KW-0175">Coiled coil</keyword>
<organism evidence="10 11">
    <name type="scientific">Coffea arabica</name>
    <name type="common">Arabian coffee</name>
    <dbReference type="NCBI Taxonomy" id="13443"/>
    <lineage>
        <taxon>Eukaryota</taxon>
        <taxon>Viridiplantae</taxon>
        <taxon>Streptophyta</taxon>
        <taxon>Embryophyta</taxon>
        <taxon>Tracheophyta</taxon>
        <taxon>Spermatophyta</taxon>
        <taxon>Magnoliopsida</taxon>
        <taxon>eudicotyledons</taxon>
        <taxon>Gunneridae</taxon>
        <taxon>Pentapetalae</taxon>
        <taxon>asterids</taxon>
        <taxon>lamiids</taxon>
        <taxon>Gentianales</taxon>
        <taxon>Rubiaceae</taxon>
        <taxon>Ixoroideae</taxon>
        <taxon>Gardenieae complex</taxon>
        <taxon>Bertiereae - Coffeeae clade</taxon>
        <taxon>Coffeeae</taxon>
        <taxon>Coffea</taxon>
    </lineage>
</organism>
<protein>
    <submittedName>
        <fullName evidence="11">WRKY transcription factor 72A-like</fullName>
    </submittedName>
</protein>
<dbReference type="SUPFAM" id="SSF118290">
    <property type="entry name" value="WRKY DNA-binding domain"/>
    <property type="match status" value="1"/>
</dbReference>
<feature type="domain" description="WRKY" evidence="9">
    <location>
        <begin position="279"/>
        <end position="345"/>
    </location>
</feature>
<dbReference type="AlphaFoldDB" id="A0A6P6X735"/>
<evidence type="ECO:0000256" key="7">
    <source>
        <dbReference type="ARBA" id="ARBA00061007"/>
    </source>
</evidence>
<comment type="subcellular location">
    <subcellularLocation>
        <location evidence="1">Nucleus</location>
    </subcellularLocation>
</comment>
<evidence type="ECO:0000256" key="5">
    <source>
        <dbReference type="ARBA" id="ARBA00023163"/>
    </source>
</evidence>
<dbReference type="InterPro" id="IPR003657">
    <property type="entry name" value="WRKY_dom"/>
</dbReference>
<dbReference type="Gene3D" id="2.20.25.80">
    <property type="entry name" value="WRKY domain"/>
    <property type="match status" value="1"/>
</dbReference>
<evidence type="ECO:0000256" key="1">
    <source>
        <dbReference type="ARBA" id="ARBA00004123"/>
    </source>
</evidence>
<evidence type="ECO:0000256" key="3">
    <source>
        <dbReference type="ARBA" id="ARBA00023054"/>
    </source>
</evidence>
<evidence type="ECO:0000313" key="10">
    <source>
        <dbReference type="Proteomes" id="UP001652660"/>
    </source>
</evidence>
<feature type="compositionally biased region" description="Low complexity" evidence="8">
    <location>
        <begin position="612"/>
        <end position="626"/>
    </location>
</feature>
<feature type="region of interest" description="Disordered" evidence="8">
    <location>
        <begin position="76"/>
        <end position="99"/>
    </location>
</feature>
<name>A0A6P6X735_COFAR</name>
<feature type="region of interest" description="Disordered" evidence="8">
    <location>
        <begin position="133"/>
        <end position="200"/>
    </location>
</feature>
<keyword evidence="2" id="KW-0805">Transcription regulation</keyword>
<evidence type="ECO:0000256" key="6">
    <source>
        <dbReference type="ARBA" id="ARBA00023242"/>
    </source>
</evidence>
<dbReference type="GO" id="GO:0005634">
    <property type="term" value="C:nucleus"/>
    <property type="evidence" value="ECO:0007669"/>
    <property type="project" value="UniProtKB-SubCell"/>
</dbReference>
<dbReference type="InterPro" id="IPR036576">
    <property type="entry name" value="WRKY_dom_sf"/>
</dbReference>
<sequence>MDMEAAPRKSVHGGSSVKKEDQEKKAESSGDEDCCTEEGFLKAGNGKGGQDDKIHQSSPNRQDFTSKIQGFFMPKMEMTSSEFNSNVSSSAQAGQADLLKSTKAEMGEVMEENQRLRMCLDRAMKDYRALQMQFNDMVQQEPNKSAEPNKSSSTITTHQETEEPELVSLSLGMSSSDGKKDDHFSGKNQGKEKVDKDGDHDKKVLALGLDCKFELPKDQENEPSPNPSLEASSGEVKEEEGGEKWPPQKSLKNVVRSEEDEVSQQNPAKRARVSVRVRCDTPTMNDGCQWRKYGQKIAKGNPCPRAYYRCTVAPNCPVRKQVQRCAEDMSILITTYEGTHNHPLPVSATAMASTTSAAASMLMSGSTTSTSGLLPPSNFASANLNGLNFFLSDNSKPKPFYLPNSSLSSSPSFPTITLDLTTSSNASSNLTKLGSFPPRSYSATRDLNFSSLESNALPLSWSNGVLSYGPPQAQPYNKNQSISSLNFGRQPQETLYQSYSQKNHPILNSSAQQSLPAETIAAATKAITSDPSFQSALAAALTSIIGSGTGGTTGAPVSQTSADKSGQNLKLNDQSFPILSSFPSSTSTVNKCAPTFLNSSKPPSSANSQPGSLMFLSPSLSFPTPSNKSTSPGDNRDRIS</sequence>
<evidence type="ECO:0000259" key="9">
    <source>
        <dbReference type="PROSITE" id="PS50811"/>
    </source>
</evidence>
<feature type="compositionally biased region" description="Polar residues" evidence="8">
    <location>
        <begin position="133"/>
        <end position="158"/>
    </location>
</feature>
<reference evidence="10" key="1">
    <citation type="journal article" date="2025" name="Foods">
        <title>Unveiling the Microbial Signatures of Arabica Coffee Cherries: Insights into Ripeness Specific Diversity, Functional Traits, and Implications for Quality and Safety.</title>
        <authorList>
            <consortium name="RefSeq"/>
            <person name="Tenea G.N."/>
            <person name="Cifuentes V."/>
            <person name="Reyes P."/>
            <person name="Cevallos-Vallejos M."/>
        </authorList>
    </citation>
    <scope>NUCLEOTIDE SEQUENCE [LARGE SCALE GENOMIC DNA]</scope>
</reference>
<keyword evidence="10" id="KW-1185">Reference proteome</keyword>
<accession>A0A6P6X735</accession>
<feature type="compositionally biased region" description="Low complexity" evidence="8">
    <location>
        <begin position="80"/>
        <end position="90"/>
    </location>
</feature>
<dbReference type="PROSITE" id="PS50811">
    <property type="entry name" value="WRKY"/>
    <property type="match status" value="1"/>
</dbReference>
<evidence type="ECO:0000313" key="11">
    <source>
        <dbReference type="RefSeq" id="XP_027121702.1"/>
    </source>
</evidence>
<evidence type="ECO:0000256" key="2">
    <source>
        <dbReference type="ARBA" id="ARBA00023015"/>
    </source>
</evidence>
<dbReference type="SMART" id="SM00774">
    <property type="entry name" value="WRKY"/>
    <property type="match status" value="1"/>
</dbReference>
<keyword evidence="5" id="KW-0804">Transcription</keyword>
<proteinExistence type="inferred from homology"/>
<dbReference type="PANTHER" id="PTHR31429:SF86">
    <property type="entry name" value="WRKY TRANSCRIPTION FACTOR 61-RELATED"/>
    <property type="match status" value="1"/>
</dbReference>
<feature type="compositionally biased region" description="Polar residues" evidence="8">
    <location>
        <begin position="599"/>
        <end position="611"/>
    </location>
</feature>
<dbReference type="Pfam" id="PF03106">
    <property type="entry name" value="WRKY"/>
    <property type="match status" value="1"/>
</dbReference>
<dbReference type="InterPro" id="IPR044810">
    <property type="entry name" value="WRKY_plant"/>
</dbReference>
<reference evidence="11" key="2">
    <citation type="submission" date="2025-08" db="UniProtKB">
        <authorList>
            <consortium name="RefSeq"/>
        </authorList>
    </citation>
    <scope>IDENTIFICATION</scope>
    <source>
        <tissue evidence="11">Leaves</tissue>
    </source>
</reference>
<feature type="compositionally biased region" description="Basic and acidic residues" evidence="8">
    <location>
        <begin position="177"/>
        <end position="200"/>
    </location>
</feature>
<evidence type="ECO:0000256" key="8">
    <source>
        <dbReference type="SAM" id="MobiDB-lite"/>
    </source>
</evidence>
<dbReference type="FunFam" id="2.20.25.80:FF:000002">
    <property type="entry name" value="probable WRKY transcription factor 31"/>
    <property type="match status" value="1"/>
</dbReference>
<feature type="compositionally biased region" description="Basic and acidic residues" evidence="8">
    <location>
        <begin position="17"/>
        <end position="28"/>
    </location>
</feature>
<dbReference type="OrthoDB" id="1912868at2759"/>
<feature type="region of interest" description="Disordered" evidence="8">
    <location>
        <begin position="1"/>
        <end position="64"/>
    </location>
</feature>
<dbReference type="Proteomes" id="UP001652660">
    <property type="component" value="Chromosome 4c"/>
</dbReference>
<comment type="similarity">
    <text evidence="7">Belongs to the WRKY group II-b family.</text>
</comment>
<dbReference type="RefSeq" id="XP_027121702.1">
    <property type="nucleotide sequence ID" value="XM_027265901.2"/>
</dbReference>
<dbReference type="PANTHER" id="PTHR31429">
    <property type="entry name" value="WRKY TRANSCRIPTION FACTOR 36-RELATED"/>
    <property type="match status" value="1"/>
</dbReference>
<feature type="region of interest" description="Disordered" evidence="8">
    <location>
        <begin position="599"/>
        <end position="640"/>
    </location>
</feature>
<gene>
    <name evidence="11" type="primary">LOC113738660</name>
</gene>
<dbReference type="GO" id="GO:0003700">
    <property type="term" value="F:DNA-binding transcription factor activity"/>
    <property type="evidence" value="ECO:0007669"/>
    <property type="project" value="InterPro"/>
</dbReference>
<keyword evidence="6" id="KW-0539">Nucleus</keyword>
<dbReference type="GeneID" id="113738660"/>
<evidence type="ECO:0000256" key="4">
    <source>
        <dbReference type="ARBA" id="ARBA00023125"/>
    </source>
</evidence>
<keyword evidence="4" id="KW-0238">DNA-binding</keyword>
<feature type="region of interest" description="Disordered" evidence="8">
    <location>
        <begin position="214"/>
        <end position="274"/>
    </location>
</feature>
<dbReference type="GO" id="GO:0043565">
    <property type="term" value="F:sequence-specific DNA binding"/>
    <property type="evidence" value="ECO:0007669"/>
    <property type="project" value="InterPro"/>
</dbReference>